<evidence type="ECO:0000313" key="10">
    <source>
        <dbReference type="Proteomes" id="UP000183442"/>
    </source>
</evidence>
<dbReference type="Proteomes" id="UP000183442">
    <property type="component" value="Unassembled WGS sequence"/>
</dbReference>
<dbReference type="GO" id="GO:0006808">
    <property type="term" value="P:regulation of nitrogen utilization"/>
    <property type="evidence" value="ECO:0007669"/>
    <property type="project" value="InterPro"/>
</dbReference>
<keyword evidence="2" id="KW-0805">Transcription regulation</keyword>
<dbReference type="SMART" id="SM00938">
    <property type="entry name" value="P-II"/>
    <property type="match status" value="1"/>
</dbReference>
<reference evidence="9" key="2">
    <citation type="submission" date="2016-02" db="EMBL/GenBank/DDBJ databases">
        <title>The draft genome sequence of the rumen methanogen Methanobrevibacter olleyae YLM1.</title>
        <authorList>
            <consortium name="New Zealand Agricultural Greenhouse Gas Research Centre/Pastoral Greenhouse Gas Research Consortium"/>
            <person name="Kelly W.J."/>
            <person name="Li D."/>
            <person name="Lambie S.C."/>
            <person name="Attwood G.T."/>
            <person name="Altermann E."/>
            <person name="Leahy S.C."/>
        </authorList>
    </citation>
    <scope>NUCLEOTIDE SEQUENCE [LARGE SCALE GENOMIC DNA]</scope>
    <source>
        <strain evidence="9">YLM1</strain>
    </source>
</reference>
<evidence type="ECO:0000313" key="9">
    <source>
        <dbReference type="Proteomes" id="UP000066376"/>
    </source>
</evidence>
<comment type="similarity">
    <text evidence="6">Belongs to the P(II) protein family.</text>
</comment>
<reference evidence="10" key="4">
    <citation type="submission" date="2016-10" db="EMBL/GenBank/DDBJ databases">
        <authorList>
            <person name="Varghese N."/>
        </authorList>
    </citation>
    <scope>NUCLEOTIDE SEQUENCE [LARGE SCALE GENOMIC DNA]</scope>
    <source>
        <strain evidence="10">DSM 16632</strain>
    </source>
</reference>
<dbReference type="InterPro" id="IPR002187">
    <property type="entry name" value="N-reg_PII"/>
</dbReference>
<reference evidence="8" key="3">
    <citation type="submission" date="2016-10" db="EMBL/GenBank/DDBJ databases">
        <authorList>
            <person name="de Groot N.N."/>
        </authorList>
    </citation>
    <scope>NUCLEOTIDE SEQUENCE [LARGE SCALE GENOMIC DNA]</scope>
    <source>
        <strain evidence="8">DSM 16632</strain>
    </source>
</reference>
<keyword evidence="3" id="KW-0804">Transcription</keyword>
<dbReference type="AlphaFoldDB" id="A0A126QYY1"/>
<dbReference type="GO" id="GO:0005829">
    <property type="term" value="C:cytosol"/>
    <property type="evidence" value="ECO:0007669"/>
    <property type="project" value="TreeGrafter"/>
</dbReference>
<dbReference type="GO" id="GO:0005524">
    <property type="term" value="F:ATP binding"/>
    <property type="evidence" value="ECO:0007669"/>
    <property type="project" value="TreeGrafter"/>
</dbReference>
<keyword evidence="5" id="KW-0597">Phosphoprotein</keyword>
<dbReference type="STRING" id="294671.YLM1_0803"/>
<dbReference type="InterPro" id="IPR015867">
    <property type="entry name" value="N-reg_PII/ATP_PRibTrfase_C"/>
</dbReference>
<dbReference type="GO" id="GO:0030234">
    <property type="term" value="F:enzyme regulator activity"/>
    <property type="evidence" value="ECO:0007669"/>
    <property type="project" value="InterPro"/>
</dbReference>
<sequence>MKRIIAVIREEMFESVKKALIEEGCEGMNVSSVKGRGRQLGIKESYRGSSYCIDLIPKTRIELIVNEEDLEDILNLILESARTGEVGDGKIFVSDVEEVIRIRTGERGSDAV</sequence>
<dbReference type="PROSITE" id="PS51343">
    <property type="entry name" value="PII_GLNB_DOM"/>
    <property type="match status" value="1"/>
</dbReference>
<dbReference type="KEGG" id="mol:YLM1_0803"/>
<evidence type="ECO:0000256" key="6">
    <source>
        <dbReference type="RuleBase" id="RU003936"/>
    </source>
</evidence>
<dbReference type="EMBL" id="CP014265">
    <property type="protein sequence ID" value="AMK15360.1"/>
    <property type="molecule type" value="Genomic_DNA"/>
</dbReference>
<gene>
    <name evidence="8" type="ORF">SAMN02910297_01549</name>
    <name evidence="7" type="ORF">YLM1_0803</name>
</gene>
<evidence type="ECO:0000256" key="3">
    <source>
        <dbReference type="ARBA" id="ARBA00023163"/>
    </source>
</evidence>
<dbReference type="Gene3D" id="3.30.70.120">
    <property type="match status" value="1"/>
</dbReference>
<keyword evidence="4" id="KW-0535">Nitrogen fixation</keyword>
<protein>
    <submittedName>
        <fullName evidence="7">Nitrogen regulatory protein P-II GlnK</fullName>
    </submittedName>
    <submittedName>
        <fullName evidence="8">Nitrogen regulatory protein P-II family</fullName>
    </submittedName>
</protein>
<evidence type="ECO:0000256" key="4">
    <source>
        <dbReference type="ARBA" id="ARBA00023231"/>
    </source>
</evidence>
<dbReference type="InterPro" id="IPR011322">
    <property type="entry name" value="N-reg_PII-like_a/b"/>
</dbReference>
<keyword evidence="9" id="KW-1185">Reference proteome</keyword>
<dbReference type="PANTHER" id="PTHR30115">
    <property type="entry name" value="NITROGEN REGULATORY PROTEIN P-II"/>
    <property type="match status" value="1"/>
</dbReference>
<comment type="function">
    <text evidence="1">Could be involved in the regulation of nitrogen fixation.</text>
</comment>
<organism evidence="7 9">
    <name type="scientific">Methanobrevibacter olleyae</name>
    <dbReference type="NCBI Taxonomy" id="294671"/>
    <lineage>
        <taxon>Archaea</taxon>
        <taxon>Methanobacteriati</taxon>
        <taxon>Methanobacteriota</taxon>
        <taxon>Methanomada group</taxon>
        <taxon>Methanobacteria</taxon>
        <taxon>Methanobacteriales</taxon>
        <taxon>Methanobacteriaceae</taxon>
        <taxon>Methanobrevibacter</taxon>
    </lineage>
</organism>
<dbReference type="PATRIC" id="fig|294671.3.peg.837"/>
<evidence type="ECO:0000313" key="7">
    <source>
        <dbReference type="EMBL" id="AMK15360.1"/>
    </source>
</evidence>
<dbReference type="OrthoDB" id="10960at2157"/>
<evidence type="ECO:0000256" key="2">
    <source>
        <dbReference type="ARBA" id="ARBA00023015"/>
    </source>
</evidence>
<dbReference type="InterPro" id="IPR017918">
    <property type="entry name" value="N-reg_PII_CS"/>
</dbReference>
<dbReference type="EMBL" id="FOTL01000029">
    <property type="protein sequence ID" value="SFL70162.1"/>
    <property type="molecule type" value="Genomic_DNA"/>
</dbReference>
<dbReference type="GeneID" id="28489099"/>
<dbReference type="RefSeq" id="WP_067146544.1">
    <property type="nucleotide sequence ID" value="NZ_CP014265.1"/>
</dbReference>
<dbReference type="PRINTS" id="PR00340">
    <property type="entry name" value="PIIGLNB"/>
</dbReference>
<name>A0A126QYY1_METOL</name>
<dbReference type="PROSITE" id="PS00638">
    <property type="entry name" value="PII_GLNB_CTER"/>
    <property type="match status" value="1"/>
</dbReference>
<accession>A0A126QYY1</accession>
<dbReference type="SUPFAM" id="SSF54913">
    <property type="entry name" value="GlnB-like"/>
    <property type="match status" value="1"/>
</dbReference>
<evidence type="ECO:0000256" key="5">
    <source>
        <dbReference type="PIRSR" id="PIRSR602187-50"/>
    </source>
</evidence>
<proteinExistence type="inferred from homology"/>
<reference evidence="7 9" key="1">
    <citation type="journal article" date="2016" name="Genome Announc.">
        <title>Draft Genome Sequence of the Rumen Methanogen Methanobrevibacter olleyae YLM1.</title>
        <authorList>
            <person name="Kelly W.J."/>
            <person name="Li D."/>
            <person name="Lambie S.C."/>
            <person name="Cox F."/>
            <person name="Attwood G.T."/>
            <person name="Altermann E."/>
            <person name="Leahy S.C."/>
        </authorList>
    </citation>
    <scope>NUCLEOTIDE SEQUENCE [LARGE SCALE GENOMIC DNA]</scope>
    <source>
        <strain evidence="7 9">YLM1</strain>
    </source>
</reference>
<dbReference type="PANTHER" id="PTHR30115:SF11">
    <property type="entry name" value="NITROGEN REGULATORY PROTEIN P-II HOMOLOG"/>
    <property type="match status" value="1"/>
</dbReference>
<evidence type="ECO:0000313" key="8">
    <source>
        <dbReference type="EMBL" id="SFL70162.1"/>
    </source>
</evidence>
<dbReference type="Proteomes" id="UP000066376">
    <property type="component" value="Chromosome"/>
</dbReference>
<evidence type="ECO:0000256" key="1">
    <source>
        <dbReference type="ARBA" id="ARBA00002440"/>
    </source>
</evidence>
<dbReference type="Pfam" id="PF00543">
    <property type="entry name" value="P-II"/>
    <property type="match status" value="1"/>
</dbReference>
<feature type="modified residue" description="O-UMP-tyrosine" evidence="5">
    <location>
        <position position="51"/>
    </location>
</feature>